<comment type="caution">
    <text evidence="3">The sequence shown here is derived from an EMBL/GenBank/DDBJ whole genome shotgun (WGS) entry which is preliminary data.</text>
</comment>
<accession>A0ABS7DP73</accession>
<proteinExistence type="predicted"/>
<feature type="compositionally biased region" description="Low complexity" evidence="1">
    <location>
        <begin position="13"/>
        <end position="26"/>
    </location>
</feature>
<dbReference type="InterPro" id="IPR052159">
    <property type="entry name" value="Competence_DNA_uptake"/>
</dbReference>
<feature type="region of interest" description="Disordered" evidence="1">
    <location>
        <begin position="1"/>
        <end position="26"/>
    </location>
</feature>
<dbReference type="InterPro" id="IPR035681">
    <property type="entry name" value="ComA-like_MBL"/>
</dbReference>
<evidence type="ECO:0000313" key="3">
    <source>
        <dbReference type="EMBL" id="MBW7573109.1"/>
    </source>
</evidence>
<sequence length="292" mass="31016">MAFGSRGGTGMVAGSAPQSSSGAQLSGTEQDATSVYFLDVGQGDSELIRLKTGENILIDAGTPETAQELADYLADLGVSKIDCLVATHPHADHIGGMEQIVSRFEIGQIYMPRIPDSQIPTTAAYEKLLTAIDKKGLKITAPKAGTVIVHNGDEKLEILAPNSAKYDDLNSYSIVAMLTSGEKKFLFTGDAESDSEKEMVAKGYDLRCDVLKCGHHGSSTSTSAAFLKAANPKTAVISCGLNNDYGHPHKEVISRLQKAGVTIYRTDQQKTVLAQCDGKSIRFTTGLNSVGK</sequence>
<gene>
    <name evidence="3" type="ORF">J5W02_09815</name>
</gene>
<evidence type="ECO:0000313" key="4">
    <source>
        <dbReference type="Proteomes" id="UP000719942"/>
    </source>
</evidence>
<dbReference type="Gene3D" id="3.60.15.10">
    <property type="entry name" value="Ribonuclease Z/Hydroxyacylglutathione hydrolase-like"/>
    <property type="match status" value="1"/>
</dbReference>
<dbReference type="SMART" id="SM00849">
    <property type="entry name" value="Lactamase_B"/>
    <property type="match status" value="1"/>
</dbReference>
<dbReference type="InterPro" id="IPR001279">
    <property type="entry name" value="Metallo-B-lactamas"/>
</dbReference>
<dbReference type="CDD" id="cd07731">
    <property type="entry name" value="ComA-like_MBL-fold"/>
    <property type="match status" value="1"/>
</dbReference>
<evidence type="ECO:0000256" key="1">
    <source>
        <dbReference type="SAM" id="MobiDB-lite"/>
    </source>
</evidence>
<dbReference type="Pfam" id="PF00753">
    <property type="entry name" value="Lactamase_B"/>
    <property type="match status" value="1"/>
</dbReference>
<keyword evidence="4" id="KW-1185">Reference proteome</keyword>
<protein>
    <submittedName>
        <fullName evidence="3">MBL fold metallo-hydrolase</fullName>
    </submittedName>
</protein>
<evidence type="ECO:0000259" key="2">
    <source>
        <dbReference type="SMART" id="SM00849"/>
    </source>
</evidence>
<feature type="domain" description="Metallo-beta-lactamase" evidence="2">
    <location>
        <begin position="42"/>
        <end position="241"/>
    </location>
</feature>
<dbReference type="InterPro" id="IPR036866">
    <property type="entry name" value="RibonucZ/Hydroxyglut_hydro"/>
</dbReference>
<reference evidence="3 4" key="1">
    <citation type="submission" date="2021-03" db="EMBL/GenBank/DDBJ databases">
        <title>Caproiciproducens sp. nov. isolated from feces of cow.</title>
        <authorList>
            <person name="Choi J.-Y."/>
        </authorList>
    </citation>
    <scope>NUCLEOTIDE SEQUENCE [LARGE SCALE GENOMIC DNA]</scope>
    <source>
        <strain evidence="3 4">AGMB10547</strain>
    </source>
</reference>
<name>A0ABS7DP73_9FIRM</name>
<dbReference type="SUPFAM" id="SSF56281">
    <property type="entry name" value="Metallo-hydrolase/oxidoreductase"/>
    <property type="match status" value="1"/>
</dbReference>
<organism evidence="3 4">
    <name type="scientific">Caproiciproducens faecalis</name>
    <dbReference type="NCBI Taxonomy" id="2820301"/>
    <lineage>
        <taxon>Bacteria</taxon>
        <taxon>Bacillati</taxon>
        <taxon>Bacillota</taxon>
        <taxon>Clostridia</taxon>
        <taxon>Eubacteriales</taxon>
        <taxon>Acutalibacteraceae</taxon>
        <taxon>Caproiciproducens</taxon>
    </lineage>
</organism>
<feature type="compositionally biased region" description="Gly residues" evidence="1">
    <location>
        <begin position="1"/>
        <end position="11"/>
    </location>
</feature>
<dbReference type="Proteomes" id="UP000719942">
    <property type="component" value="Unassembled WGS sequence"/>
</dbReference>
<dbReference type="EMBL" id="JAGFNZ010000003">
    <property type="protein sequence ID" value="MBW7573109.1"/>
    <property type="molecule type" value="Genomic_DNA"/>
</dbReference>
<dbReference type="PANTHER" id="PTHR30619">
    <property type="entry name" value="DNA INTERNALIZATION/COMPETENCE PROTEIN COMEC/REC2"/>
    <property type="match status" value="1"/>
</dbReference>
<dbReference type="PANTHER" id="PTHR30619:SF7">
    <property type="entry name" value="BETA-LACTAMASE DOMAIN PROTEIN"/>
    <property type="match status" value="1"/>
</dbReference>